<dbReference type="EMBL" id="JAHRIN010017024">
    <property type="protein sequence ID" value="MEQ2196707.1"/>
    <property type="molecule type" value="Genomic_DNA"/>
</dbReference>
<evidence type="ECO:0000313" key="1">
    <source>
        <dbReference type="EMBL" id="MEQ2196707.1"/>
    </source>
</evidence>
<organism evidence="1 2">
    <name type="scientific">Xenoophorus captivus</name>
    <dbReference type="NCBI Taxonomy" id="1517983"/>
    <lineage>
        <taxon>Eukaryota</taxon>
        <taxon>Metazoa</taxon>
        <taxon>Chordata</taxon>
        <taxon>Craniata</taxon>
        <taxon>Vertebrata</taxon>
        <taxon>Euteleostomi</taxon>
        <taxon>Actinopterygii</taxon>
        <taxon>Neopterygii</taxon>
        <taxon>Teleostei</taxon>
        <taxon>Neoteleostei</taxon>
        <taxon>Acanthomorphata</taxon>
        <taxon>Ovalentaria</taxon>
        <taxon>Atherinomorphae</taxon>
        <taxon>Cyprinodontiformes</taxon>
        <taxon>Goodeidae</taxon>
        <taxon>Xenoophorus</taxon>
    </lineage>
</organism>
<name>A0ABV0QMK9_9TELE</name>
<evidence type="ECO:0000313" key="2">
    <source>
        <dbReference type="Proteomes" id="UP001434883"/>
    </source>
</evidence>
<gene>
    <name evidence="1" type="ORF">XENOCAPTIV_009857</name>
</gene>
<comment type="caution">
    <text evidence="1">The sequence shown here is derived from an EMBL/GenBank/DDBJ whole genome shotgun (WGS) entry which is preliminary data.</text>
</comment>
<accession>A0ABV0QMK9</accession>
<sequence>HRGSEGSSSVCCGANQNAVCPLTAQSDWLAMDLQPALLAPCGSTHRLKIFLKPELLFCCTNLTSTLSQILSSGLFSQIRLFLAIAPEKYKNNSCIFMRPVPGT</sequence>
<feature type="non-terminal residue" evidence="1">
    <location>
        <position position="1"/>
    </location>
</feature>
<keyword evidence="2" id="KW-1185">Reference proteome</keyword>
<protein>
    <submittedName>
        <fullName evidence="1">Uncharacterized protein</fullName>
    </submittedName>
</protein>
<proteinExistence type="predicted"/>
<dbReference type="Proteomes" id="UP001434883">
    <property type="component" value="Unassembled WGS sequence"/>
</dbReference>
<reference evidence="1 2" key="1">
    <citation type="submission" date="2021-06" db="EMBL/GenBank/DDBJ databases">
        <authorList>
            <person name="Palmer J.M."/>
        </authorList>
    </citation>
    <scope>NUCLEOTIDE SEQUENCE [LARGE SCALE GENOMIC DNA]</scope>
    <source>
        <strain evidence="1 2">XC_2019</strain>
        <tissue evidence="1">Muscle</tissue>
    </source>
</reference>